<dbReference type="InterPro" id="IPR029149">
    <property type="entry name" value="Creatin/AminoP/Spt16_N"/>
</dbReference>
<protein>
    <submittedName>
        <fullName evidence="3">Xaa-Pro peptidase family protein</fullName>
    </submittedName>
</protein>
<name>A0ABT9J4V3_9BACL</name>
<dbReference type="CDD" id="cd01092">
    <property type="entry name" value="APP-like"/>
    <property type="match status" value="1"/>
</dbReference>
<evidence type="ECO:0000259" key="1">
    <source>
        <dbReference type="Pfam" id="PF00557"/>
    </source>
</evidence>
<dbReference type="EMBL" id="JAVAMP010000015">
    <property type="protein sequence ID" value="MDP5276497.1"/>
    <property type="molecule type" value="Genomic_DNA"/>
</dbReference>
<dbReference type="InterPro" id="IPR000587">
    <property type="entry name" value="Creatinase_N"/>
</dbReference>
<evidence type="ECO:0000313" key="4">
    <source>
        <dbReference type="Proteomes" id="UP001231941"/>
    </source>
</evidence>
<organism evidence="3 4">
    <name type="scientific">Chengkuizengella axinellae</name>
    <dbReference type="NCBI Taxonomy" id="3064388"/>
    <lineage>
        <taxon>Bacteria</taxon>
        <taxon>Bacillati</taxon>
        <taxon>Bacillota</taxon>
        <taxon>Bacilli</taxon>
        <taxon>Bacillales</taxon>
        <taxon>Paenibacillaceae</taxon>
        <taxon>Chengkuizengella</taxon>
    </lineage>
</organism>
<accession>A0ABT9J4V3</accession>
<dbReference type="InterPro" id="IPR000994">
    <property type="entry name" value="Pept_M24"/>
</dbReference>
<dbReference type="Proteomes" id="UP001231941">
    <property type="component" value="Unassembled WGS sequence"/>
</dbReference>
<dbReference type="Pfam" id="PF00557">
    <property type="entry name" value="Peptidase_M24"/>
    <property type="match status" value="1"/>
</dbReference>
<dbReference type="InterPro" id="IPR036005">
    <property type="entry name" value="Creatinase/aminopeptidase-like"/>
</dbReference>
<dbReference type="RefSeq" id="WP_305993805.1">
    <property type="nucleotide sequence ID" value="NZ_JAVAMP010000015.1"/>
</dbReference>
<evidence type="ECO:0000313" key="3">
    <source>
        <dbReference type="EMBL" id="MDP5276497.1"/>
    </source>
</evidence>
<dbReference type="Pfam" id="PF01321">
    <property type="entry name" value="Creatinase_N"/>
    <property type="match status" value="1"/>
</dbReference>
<dbReference type="SUPFAM" id="SSF55920">
    <property type="entry name" value="Creatinase/aminopeptidase"/>
    <property type="match status" value="1"/>
</dbReference>
<feature type="domain" description="Creatinase N-terminal" evidence="2">
    <location>
        <begin position="4"/>
        <end position="129"/>
    </location>
</feature>
<dbReference type="SUPFAM" id="SSF53092">
    <property type="entry name" value="Creatinase/prolidase N-terminal domain"/>
    <property type="match status" value="1"/>
</dbReference>
<dbReference type="InterPro" id="IPR001714">
    <property type="entry name" value="Pept_M24_MAP"/>
</dbReference>
<dbReference type="PRINTS" id="PR00599">
    <property type="entry name" value="MAPEPTIDASE"/>
</dbReference>
<sequence length="355" mass="39170">MDKINQLRSQFSNLGIDGLFITNPQNRFYFTGFTGTAGVAVITPTEAIFLTDYRYVEQAKVQTKDFDVVKYQDRNSLYIEVPEVINNLGITKLGFEQEDMTYGVFSRYNEAIDAELVPTSGVIETLRTIKTTEEIELLKASAKIADSAFKHILDFIRPGVTEIEISNELETRMRQLGASGSSFDIIIASGLRGAMPHGVATQKVIESGEMITLDFGAIYKGYISDITRTISVGTPSDEMRKIYDIVLEAQVRSVEAIKPGIHGKDLDSISRDYISEKGYSKYCGNSAGHGIGLSLWEEPFISPKSSLTLQPGMVVTMEPGIYIPGVGGVRIEDDVVITENGNEILTHSPKELIKL</sequence>
<evidence type="ECO:0000259" key="2">
    <source>
        <dbReference type="Pfam" id="PF01321"/>
    </source>
</evidence>
<feature type="domain" description="Peptidase M24" evidence="1">
    <location>
        <begin position="136"/>
        <end position="339"/>
    </location>
</feature>
<dbReference type="Gene3D" id="3.90.230.10">
    <property type="entry name" value="Creatinase/methionine aminopeptidase superfamily"/>
    <property type="match status" value="1"/>
</dbReference>
<dbReference type="PANTHER" id="PTHR46112:SF3">
    <property type="entry name" value="AMINOPEPTIDASE YPDF"/>
    <property type="match status" value="1"/>
</dbReference>
<dbReference type="Gene3D" id="3.40.350.10">
    <property type="entry name" value="Creatinase/prolidase N-terminal domain"/>
    <property type="match status" value="1"/>
</dbReference>
<dbReference type="InterPro" id="IPR050659">
    <property type="entry name" value="Peptidase_M24B"/>
</dbReference>
<dbReference type="PANTHER" id="PTHR46112">
    <property type="entry name" value="AMINOPEPTIDASE"/>
    <property type="match status" value="1"/>
</dbReference>
<gene>
    <name evidence="3" type="ORF">Q5Y73_20590</name>
</gene>
<reference evidence="3 4" key="1">
    <citation type="submission" date="2023-08" db="EMBL/GenBank/DDBJ databases">
        <authorList>
            <person name="Park J.-S."/>
        </authorList>
    </citation>
    <scope>NUCLEOTIDE SEQUENCE [LARGE SCALE GENOMIC DNA]</scope>
    <source>
        <strain evidence="3 4">2205SS18-9</strain>
    </source>
</reference>
<keyword evidence="4" id="KW-1185">Reference proteome</keyword>
<comment type="caution">
    <text evidence="3">The sequence shown here is derived from an EMBL/GenBank/DDBJ whole genome shotgun (WGS) entry which is preliminary data.</text>
</comment>
<proteinExistence type="predicted"/>